<gene>
    <name evidence="1" type="ORF">MBOT_19020</name>
</gene>
<protein>
    <submittedName>
        <fullName evidence="1">Uncharacterized protein</fullName>
    </submittedName>
</protein>
<sequence length="59" mass="6285">MLPSQMRTLLNGFRELSASTWGGGANGQRADRGIGYSGSSEDVWVAAPDKVSDKVTPRC</sequence>
<dbReference type="Proteomes" id="UP000465361">
    <property type="component" value="Unassembled WGS sequence"/>
</dbReference>
<name>A0A7I9XXR9_9MYCO</name>
<accession>A0A7I9XXR9</accession>
<dbReference type="AlphaFoldDB" id="A0A7I9XXR9"/>
<comment type="caution">
    <text evidence="1">The sequence shown here is derived from an EMBL/GenBank/DDBJ whole genome shotgun (WGS) entry which is preliminary data.</text>
</comment>
<proteinExistence type="predicted"/>
<organism evidence="1 2">
    <name type="scientific">Mycobacterium botniense</name>
    <dbReference type="NCBI Taxonomy" id="84962"/>
    <lineage>
        <taxon>Bacteria</taxon>
        <taxon>Bacillati</taxon>
        <taxon>Actinomycetota</taxon>
        <taxon>Actinomycetes</taxon>
        <taxon>Mycobacteriales</taxon>
        <taxon>Mycobacteriaceae</taxon>
        <taxon>Mycobacterium</taxon>
    </lineage>
</organism>
<evidence type="ECO:0000313" key="2">
    <source>
        <dbReference type="Proteomes" id="UP000465361"/>
    </source>
</evidence>
<evidence type="ECO:0000313" key="1">
    <source>
        <dbReference type="EMBL" id="GFG74537.1"/>
    </source>
</evidence>
<keyword evidence="2" id="KW-1185">Reference proteome</keyword>
<reference evidence="1 2" key="1">
    <citation type="journal article" date="2019" name="Emerg. Microbes Infect.">
        <title>Comprehensive subspecies identification of 175 nontuberculous mycobacteria species based on 7547 genomic profiles.</title>
        <authorList>
            <person name="Matsumoto Y."/>
            <person name="Kinjo T."/>
            <person name="Motooka D."/>
            <person name="Nabeya D."/>
            <person name="Jung N."/>
            <person name="Uechi K."/>
            <person name="Horii T."/>
            <person name="Iida T."/>
            <person name="Fujita J."/>
            <person name="Nakamura S."/>
        </authorList>
    </citation>
    <scope>NUCLEOTIDE SEQUENCE [LARGE SCALE GENOMIC DNA]</scope>
    <source>
        <strain evidence="1 2">JCM 17322</strain>
    </source>
</reference>
<dbReference type="EMBL" id="BLKW01000002">
    <property type="protein sequence ID" value="GFG74537.1"/>
    <property type="molecule type" value="Genomic_DNA"/>
</dbReference>